<keyword evidence="2" id="KW-0238">DNA-binding</keyword>
<dbReference type="InterPro" id="IPR003313">
    <property type="entry name" value="AraC-bd"/>
</dbReference>
<proteinExistence type="predicted"/>
<dbReference type="SUPFAM" id="SSF51215">
    <property type="entry name" value="Regulatory protein AraC"/>
    <property type="match status" value="1"/>
</dbReference>
<organism evidence="6 7">
    <name type="scientific">Streptomyces cremeus</name>
    <dbReference type="NCBI Taxonomy" id="66881"/>
    <lineage>
        <taxon>Bacteria</taxon>
        <taxon>Bacillati</taxon>
        <taxon>Actinomycetota</taxon>
        <taxon>Actinomycetes</taxon>
        <taxon>Kitasatosporales</taxon>
        <taxon>Streptomycetaceae</taxon>
        <taxon>Streptomyces</taxon>
    </lineage>
</organism>
<keyword evidence="7" id="KW-1185">Reference proteome</keyword>
<gene>
    <name evidence="6" type="ORF">ACFFTU_09820</name>
</gene>
<dbReference type="InterPro" id="IPR037923">
    <property type="entry name" value="HTH-like"/>
</dbReference>
<dbReference type="PROSITE" id="PS01124">
    <property type="entry name" value="HTH_ARAC_FAMILY_2"/>
    <property type="match status" value="1"/>
</dbReference>
<dbReference type="InterPro" id="IPR009057">
    <property type="entry name" value="Homeodomain-like_sf"/>
</dbReference>
<dbReference type="InterPro" id="IPR018060">
    <property type="entry name" value="HTH_AraC"/>
</dbReference>
<dbReference type="SUPFAM" id="SSF46689">
    <property type="entry name" value="Homeodomain-like"/>
    <property type="match status" value="2"/>
</dbReference>
<feature type="region of interest" description="Disordered" evidence="4">
    <location>
        <begin position="279"/>
        <end position="331"/>
    </location>
</feature>
<evidence type="ECO:0000256" key="1">
    <source>
        <dbReference type="ARBA" id="ARBA00023015"/>
    </source>
</evidence>
<dbReference type="Proteomes" id="UP001589718">
    <property type="component" value="Unassembled WGS sequence"/>
</dbReference>
<evidence type="ECO:0000313" key="6">
    <source>
        <dbReference type="EMBL" id="MFB9520242.1"/>
    </source>
</evidence>
<keyword evidence="1" id="KW-0805">Transcription regulation</keyword>
<dbReference type="PANTHER" id="PTHR46796:SF2">
    <property type="entry name" value="TRANSCRIPTIONAL REGULATORY PROTEIN"/>
    <property type="match status" value="1"/>
</dbReference>
<evidence type="ECO:0000313" key="7">
    <source>
        <dbReference type="Proteomes" id="UP001589718"/>
    </source>
</evidence>
<evidence type="ECO:0000256" key="3">
    <source>
        <dbReference type="ARBA" id="ARBA00023163"/>
    </source>
</evidence>
<protein>
    <submittedName>
        <fullName evidence="6">Helix-turn-helix domain-containing protein</fullName>
    </submittedName>
</protein>
<keyword evidence="3" id="KW-0804">Transcription</keyword>
<evidence type="ECO:0000259" key="5">
    <source>
        <dbReference type="PROSITE" id="PS01124"/>
    </source>
</evidence>
<sequence length="331" mass="36072">MLRDSLVGQRSVLYVPGVSTPVPRRAKAPEVKAWQPRVPGVVEVFHAHFTEHAYPMHVHDSWTLLIVDDGAVRYDLDRFRRGTPGDTVSLLPPHVPHNGSPATAHGFRKRVLYLDSTQLDDSLIGAAVDGPDLTDPRLRARVGQLHAALAHPGDSFEAESRLALVRERLHFHLRPRLLHFGPVPGRRVARDLRELLDARLHQGVILDEAAGLVHAHPTHLIRAFSSAYGIAPHQYLVSRRVDHARRLLLDGRPPGEVATAVGFYDQSHLTRHFKRLVGTTPGRYAKGPARRTTPCAPGRRRSGTPGTATDTGGFTSIGSGSGSGSNVGAAC</sequence>
<name>A0ABV5PAP2_STRCM</name>
<dbReference type="Pfam" id="PF02311">
    <property type="entry name" value="AraC_binding"/>
    <property type="match status" value="1"/>
</dbReference>
<dbReference type="Pfam" id="PF12833">
    <property type="entry name" value="HTH_18"/>
    <property type="match status" value="1"/>
</dbReference>
<evidence type="ECO:0000256" key="2">
    <source>
        <dbReference type="ARBA" id="ARBA00023125"/>
    </source>
</evidence>
<dbReference type="InterPro" id="IPR050204">
    <property type="entry name" value="AraC_XylS_family_regulators"/>
</dbReference>
<accession>A0ABV5PAP2</accession>
<dbReference type="Gene3D" id="1.10.10.60">
    <property type="entry name" value="Homeodomain-like"/>
    <property type="match status" value="1"/>
</dbReference>
<feature type="domain" description="HTH araC/xylS-type" evidence="5">
    <location>
        <begin position="190"/>
        <end position="287"/>
    </location>
</feature>
<dbReference type="RefSeq" id="WP_380836856.1">
    <property type="nucleotide sequence ID" value="NZ_BAAAXE010000014.1"/>
</dbReference>
<dbReference type="PANTHER" id="PTHR46796">
    <property type="entry name" value="HTH-TYPE TRANSCRIPTIONAL ACTIVATOR RHAS-RELATED"/>
    <property type="match status" value="1"/>
</dbReference>
<dbReference type="EMBL" id="JBHMCR010000005">
    <property type="protein sequence ID" value="MFB9520242.1"/>
    <property type="molecule type" value="Genomic_DNA"/>
</dbReference>
<dbReference type="SMART" id="SM00342">
    <property type="entry name" value="HTH_ARAC"/>
    <property type="match status" value="1"/>
</dbReference>
<evidence type="ECO:0000256" key="4">
    <source>
        <dbReference type="SAM" id="MobiDB-lite"/>
    </source>
</evidence>
<reference evidence="6 7" key="1">
    <citation type="submission" date="2024-09" db="EMBL/GenBank/DDBJ databases">
        <authorList>
            <person name="Sun Q."/>
            <person name="Mori K."/>
        </authorList>
    </citation>
    <scope>NUCLEOTIDE SEQUENCE [LARGE SCALE GENOMIC DNA]</scope>
    <source>
        <strain evidence="6 7">JCM 4362</strain>
    </source>
</reference>
<comment type="caution">
    <text evidence="6">The sequence shown here is derived from an EMBL/GenBank/DDBJ whole genome shotgun (WGS) entry which is preliminary data.</text>
</comment>